<organism evidence="9 10">
    <name type="scientific">Teichococcus vastitatis</name>
    <dbReference type="NCBI Taxonomy" id="2307076"/>
    <lineage>
        <taxon>Bacteria</taxon>
        <taxon>Pseudomonadati</taxon>
        <taxon>Pseudomonadota</taxon>
        <taxon>Alphaproteobacteria</taxon>
        <taxon>Acetobacterales</taxon>
        <taxon>Roseomonadaceae</taxon>
        <taxon>Roseomonas</taxon>
    </lineage>
</organism>
<reference evidence="9 10" key="1">
    <citation type="submission" date="2022-03" db="EMBL/GenBank/DDBJ databases">
        <title>Complete genome analysis of Roseomonas KG 17.1 : a prolific producer of plant growth promoters.</title>
        <authorList>
            <person name="Saadouli I."/>
            <person name="Najjari A."/>
            <person name="Mosbah A."/>
            <person name="Ouzari H.I."/>
        </authorList>
    </citation>
    <scope>NUCLEOTIDE SEQUENCE [LARGE SCALE GENOMIC DNA]</scope>
    <source>
        <strain evidence="9 10">KG17-1</strain>
    </source>
</reference>
<evidence type="ECO:0000256" key="1">
    <source>
        <dbReference type="ARBA" id="ARBA00004651"/>
    </source>
</evidence>
<feature type="transmembrane region" description="Helical" evidence="8">
    <location>
        <begin position="319"/>
        <end position="341"/>
    </location>
</feature>
<dbReference type="Proteomes" id="UP001201985">
    <property type="component" value="Unassembled WGS sequence"/>
</dbReference>
<proteinExistence type="inferred from homology"/>
<dbReference type="PANTHER" id="PTHR30472:SF25">
    <property type="entry name" value="ABC TRANSPORTER PERMEASE PROTEIN MJ0876-RELATED"/>
    <property type="match status" value="1"/>
</dbReference>
<feature type="transmembrane region" description="Helical" evidence="8">
    <location>
        <begin position="293"/>
        <end position="313"/>
    </location>
</feature>
<feature type="transmembrane region" description="Helical" evidence="8">
    <location>
        <begin position="204"/>
        <end position="223"/>
    </location>
</feature>
<evidence type="ECO:0000256" key="7">
    <source>
        <dbReference type="ARBA" id="ARBA00023136"/>
    </source>
</evidence>
<evidence type="ECO:0000313" key="9">
    <source>
        <dbReference type="EMBL" id="MCI0756172.1"/>
    </source>
</evidence>
<dbReference type="PANTHER" id="PTHR30472">
    <property type="entry name" value="FERRIC ENTEROBACTIN TRANSPORT SYSTEM PERMEASE PROTEIN"/>
    <property type="match status" value="1"/>
</dbReference>
<keyword evidence="4" id="KW-1003">Cell membrane</keyword>
<name>A0ABS9WA47_9PROT</name>
<accession>A0ABS9WA47</accession>
<keyword evidence="6 8" id="KW-1133">Transmembrane helix</keyword>
<dbReference type="CDD" id="cd06550">
    <property type="entry name" value="TM_ABC_iron-siderophores_like"/>
    <property type="match status" value="1"/>
</dbReference>
<evidence type="ECO:0000313" key="10">
    <source>
        <dbReference type="Proteomes" id="UP001201985"/>
    </source>
</evidence>
<sequence>MSGAIAAAMAAHRRRERRRLGMLGAVALALALSLVLDLASGPALLPPVEVLRSLLGDPAADETVSIILWSLRLPMALMALTVGVALGVSGATVQTLLDNPLASPYTLGLAAAAGFGAALALQQGGWGLPPVLAVPGAAFLFTSLACAVVLGVGRLRGMAANTVVLAGIALLFLFHSLQSLMQFRATPEVGQQIVFWLLGSLDRATWQNLGITAAVTAVSLPLLMRHCWALTALRLGEARARALGLPVAALRLGAVLLVSLMTATAIAFVGTIGFIGLVAPHLARLCIGEDQRFLLPMSGLMGALMLSSASVLSKVILPGALVPVGVVTAVLGVPFFFWLILARRLPG</sequence>
<evidence type="ECO:0000256" key="8">
    <source>
        <dbReference type="SAM" id="Phobius"/>
    </source>
</evidence>
<dbReference type="InterPro" id="IPR000522">
    <property type="entry name" value="ABC_transptr_permease_BtuC"/>
</dbReference>
<evidence type="ECO:0000256" key="4">
    <source>
        <dbReference type="ARBA" id="ARBA00022475"/>
    </source>
</evidence>
<comment type="subcellular location">
    <subcellularLocation>
        <location evidence="1">Cell membrane</location>
        <topology evidence="1">Multi-pass membrane protein</topology>
    </subcellularLocation>
</comment>
<dbReference type="SUPFAM" id="SSF81345">
    <property type="entry name" value="ABC transporter involved in vitamin B12 uptake, BtuC"/>
    <property type="match status" value="1"/>
</dbReference>
<keyword evidence="10" id="KW-1185">Reference proteome</keyword>
<dbReference type="Pfam" id="PF01032">
    <property type="entry name" value="FecCD"/>
    <property type="match status" value="1"/>
</dbReference>
<gene>
    <name evidence="9" type="ORF">MON41_21160</name>
</gene>
<evidence type="ECO:0000256" key="5">
    <source>
        <dbReference type="ARBA" id="ARBA00022692"/>
    </source>
</evidence>
<evidence type="ECO:0000256" key="3">
    <source>
        <dbReference type="ARBA" id="ARBA00022448"/>
    </source>
</evidence>
<dbReference type="InterPro" id="IPR037294">
    <property type="entry name" value="ABC_BtuC-like"/>
</dbReference>
<feature type="transmembrane region" description="Helical" evidence="8">
    <location>
        <begin position="101"/>
        <end position="121"/>
    </location>
</feature>
<dbReference type="Gene3D" id="1.10.3470.10">
    <property type="entry name" value="ABC transporter involved in vitamin B12 uptake, BtuC"/>
    <property type="match status" value="1"/>
</dbReference>
<keyword evidence="3" id="KW-0813">Transport</keyword>
<dbReference type="RefSeq" id="WP_202910441.1">
    <property type="nucleotide sequence ID" value="NZ_JALBUU010000097.1"/>
</dbReference>
<feature type="transmembrane region" description="Helical" evidence="8">
    <location>
        <begin position="159"/>
        <end position="177"/>
    </location>
</feature>
<comment type="similarity">
    <text evidence="2">Belongs to the binding-protein-dependent transport system permease family. FecCD subfamily.</text>
</comment>
<keyword evidence="7 8" id="KW-0472">Membrane</keyword>
<feature type="transmembrane region" description="Helical" evidence="8">
    <location>
        <begin position="266"/>
        <end position="286"/>
    </location>
</feature>
<evidence type="ECO:0000256" key="6">
    <source>
        <dbReference type="ARBA" id="ARBA00022989"/>
    </source>
</evidence>
<dbReference type="EMBL" id="JALBUU010000097">
    <property type="protein sequence ID" value="MCI0756172.1"/>
    <property type="molecule type" value="Genomic_DNA"/>
</dbReference>
<protein>
    <submittedName>
        <fullName evidence="9">Iron ABC transporter permease</fullName>
    </submittedName>
</protein>
<comment type="caution">
    <text evidence="9">The sequence shown here is derived from an EMBL/GenBank/DDBJ whole genome shotgun (WGS) entry which is preliminary data.</text>
</comment>
<keyword evidence="5 8" id="KW-0812">Transmembrane</keyword>
<feature type="transmembrane region" description="Helical" evidence="8">
    <location>
        <begin position="133"/>
        <end position="152"/>
    </location>
</feature>
<feature type="transmembrane region" description="Helical" evidence="8">
    <location>
        <begin position="63"/>
        <end position="89"/>
    </location>
</feature>
<evidence type="ECO:0000256" key="2">
    <source>
        <dbReference type="ARBA" id="ARBA00007935"/>
    </source>
</evidence>